<dbReference type="Proteomes" id="UP000597762">
    <property type="component" value="Unassembled WGS sequence"/>
</dbReference>
<keyword evidence="1" id="KW-0472">Membrane</keyword>
<evidence type="ECO:0000313" key="2">
    <source>
        <dbReference type="EMBL" id="CAE1139426.1"/>
    </source>
</evidence>
<protein>
    <submittedName>
        <fullName evidence="2">Uncharacterized protein</fullName>
    </submittedName>
</protein>
<proteinExistence type="predicted"/>
<sequence>MSSFPELFISYTTSFYNSSLNLYLLFESFHFFPSLNAPLIICIFFPDLSFHTSIDNSLSYLSFLHTLLITPSLNLYLLFQIFHFFHPPSSFSFLPPSLYNSSLICIFSFLTPSLYNSPLNLYLLSKIFHFFRPPSITPSHNLYLLSRSFLGSFTPLLDNSLSFNLYLLSRSFHFFTPPR</sequence>
<feature type="transmembrane region" description="Helical" evidence="1">
    <location>
        <begin position="99"/>
        <end position="123"/>
    </location>
</feature>
<feature type="transmembrane region" description="Helical" evidence="1">
    <location>
        <begin position="20"/>
        <end position="46"/>
    </location>
</feature>
<comment type="caution">
    <text evidence="2">The sequence shown here is derived from an EMBL/GenBank/DDBJ whole genome shotgun (WGS) entry which is preliminary data.</text>
</comment>
<evidence type="ECO:0000256" key="1">
    <source>
        <dbReference type="SAM" id="Phobius"/>
    </source>
</evidence>
<keyword evidence="3" id="KW-1185">Reference proteome</keyword>
<organism evidence="2 3">
    <name type="scientific">Acanthosepion pharaonis</name>
    <name type="common">Pharaoh cuttlefish</name>
    <name type="synonym">Sepia pharaonis</name>
    <dbReference type="NCBI Taxonomy" id="158019"/>
    <lineage>
        <taxon>Eukaryota</taxon>
        <taxon>Metazoa</taxon>
        <taxon>Spiralia</taxon>
        <taxon>Lophotrochozoa</taxon>
        <taxon>Mollusca</taxon>
        <taxon>Cephalopoda</taxon>
        <taxon>Coleoidea</taxon>
        <taxon>Decapodiformes</taxon>
        <taxon>Sepiida</taxon>
        <taxon>Sepiina</taxon>
        <taxon>Sepiidae</taxon>
        <taxon>Acanthosepion</taxon>
    </lineage>
</organism>
<keyword evidence="1" id="KW-1133">Transmembrane helix</keyword>
<dbReference type="EMBL" id="CAHIKZ030000006">
    <property type="protein sequence ID" value="CAE1139426.1"/>
    <property type="molecule type" value="Genomic_DNA"/>
</dbReference>
<dbReference type="AlphaFoldDB" id="A0A812AJX8"/>
<gene>
    <name evidence="2" type="ORF">SPHA_423</name>
</gene>
<feature type="transmembrane region" description="Helical" evidence="1">
    <location>
        <begin position="58"/>
        <end position="79"/>
    </location>
</feature>
<accession>A0A812AJX8</accession>
<evidence type="ECO:0000313" key="3">
    <source>
        <dbReference type="Proteomes" id="UP000597762"/>
    </source>
</evidence>
<reference evidence="2" key="1">
    <citation type="submission" date="2021-01" db="EMBL/GenBank/DDBJ databases">
        <authorList>
            <person name="Li R."/>
            <person name="Bekaert M."/>
        </authorList>
    </citation>
    <scope>NUCLEOTIDE SEQUENCE</scope>
    <source>
        <strain evidence="2">Farmed</strain>
    </source>
</reference>
<keyword evidence="1" id="KW-0812">Transmembrane</keyword>
<name>A0A812AJX8_ACAPH</name>